<evidence type="ECO:0000259" key="4">
    <source>
        <dbReference type="Pfam" id="PF07804"/>
    </source>
</evidence>
<reference evidence="6" key="2">
    <citation type="submission" date="2022-09" db="EMBL/GenBank/DDBJ databases">
        <title>Intensive care unit water sources are persistently colonized with multi-drug resistant bacteria and are the site of extensive horizontal gene transfer of antibiotic resistance genes.</title>
        <authorList>
            <person name="Diorio-Toth L."/>
        </authorList>
    </citation>
    <scope>NUCLEOTIDE SEQUENCE</scope>
    <source>
        <strain evidence="6">GD03920</strain>
    </source>
</reference>
<dbReference type="InterPro" id="IPR017508">
    <property type="entry name" value="HipA_N1"/>
</dbReference>
<dbReference type="Proteomes" id="UP000277537">
    <property type="component" value="Unassembled WGS sequence"/>
</dbReference>
<dbReference type="Proteomes" id="UP001159915">
    <property type="component" value="Unassembled WGS sequence"/>
</dbReference>
<dbReference type="AlphaFoldDB" id="A0A427UJY2"/>
<dbReference type="InterPro" id="IPR012893">
    <property type="entry name" value="HipA-like_C"/>
</dbReference>
<gene>
    <name evidence="7" type="ORF">EGT73_16910</name>
    <name evidence="6" type="ORF">N5C10_18800</name>
</gene>
<evidence type="ECO:0000256" key="3">
    <source>
        <dbReference type="ARBA" id="ARBA00022777"/>
    </source>
</evidence>
<comment type="similarity">
    <text evidence="1">Belongs to the HipA Ser/Thr kinase family.</text>
</comment>
<keyword evidence="3" id="KW-0418">Kinase</keyword>
<proteinExistence type="inferred from homology"/>
<dbReference type="EMBL" id="RHXE01000068">
    <property type="protein sequence ID" value="RSE17757.1"/>
    <property type="molecule type" value="Genomic_DNA"/>
</dbReference>
<evidence type="ECO:0000256" key="2">
    <source>
        <dbReference type="ARBA" id="ARBA00022679"/>
    </source>
</evidence>
<evidence type="ECO:0000313" key="7">
    <source>
        <dbReference type="EMBL" id="RSE17757.1"/>
    </source>
</evidence>
<keyword evidence="2" id="KW-0808">Transferase</keyword>
<dbReference type="PANTHER" id="PTHR37419:SF8">
    <property type="entry name" value="TOXIN YJJJ"/>
    <property type="match status" value="1"/>
</dbReference>
<dbReference type="PANTHER" id="PTHR37419">
    <property type="entry name" value="SERINE/THREONINE-PROTEIN KINASE TOXIN HIPA"/>
    <property type="match status" value="1"/>
</dbReference>
<dbReference type="RefSeq" id="WP_110975972.1">
    <property type="nucleotide sequence ID" value="NZ_JAOCBE010000003.1"/>
</dbReference>
<evidence type="ECO:0000313" key="6">
    <source>
        <dbReference type="EMBL" id="MDH0971184.1"/>
    </source>
</evidence>
<feature type="domain" description="HipA-like C-terminal" evidence="4">
    <location>
        <begin position="173"/>
        <end position="411"/>
    </location>
</feature>
<comment type="caution">
    <text evidence="7">The sequence shown here is derived from an EMBL/GenBank/DDBJ whole genome shotgun (WGS) entry which is preliminary data.</text>
</comment>
<sequence>MVRDTVSVEYLGMDVGVMAYTEGQPSAFEYSKSFLDSGIELSPLYMPLGEGVYTFPTLNPETFKGLAGLFADSLPDDFGNRILNAWTARNGRSPDSITPLERLKYTGKRGMGALEYHPMKSMNGFNASQQVEIIELIKIAQDVLDTRSSLEVDLNNNGAEDKDAMLALLSVGTSAGGARPKAVLAFNEDYSQVRSGQTDVPDGFTHYLMKFDGVSEHNVNKETFGDPMGYGAMEYVYHQMALKCGIEMMPCKLLQEGDRQHFITQRFDRVGNEKIHIQSLNGLAHVDYKKPGSFSYEEIFNVNRHLRLTAAEAEQLFRRMVFNVVSRNHDDHSKNFGYMLVDNQWKLAPAYDLAYSYKPNSFWVDQHWMTLNGKRDNFEMADFLSFEKLSPIFNEQRIRQILEEVIEAVSSWTSLAVQSNVPKVLIERVEQNLRLKF</sequence>
<dbReference type="GO" id="GO:0004674">
    <property type="term" value="F:protein serine/threonine kinase activity"/>
    <property type="evidence" value="ECO:0007669"/>
    <property type="project" value="TreeGrafter"/>
</dbReference>
<accession>A0A427UJY2</accession>
<evidence type="ECO:0000259" key="5">
    <source>
        <dbReference type="Pfam" id="PF13657"/>
    </source>
</evidence>
<feature type="domain" description="HipA N-terminal subdomain 1" evidence="5">
    <location>
        <begin position="10"/>
        <end position="116"/>
    </location>
</feature>
<dbReference type="InterPro" id="IPR052028">
    <property type="entry name" value="HipA_Ser/Thr_kinase"/>
</dbReference>
<organism evidence="7 8">
    <name type="scientific">Acinetobacter johnsonii</name>
    <dbReference type="NCBI Taxonomy" id="40214"/>
    <lineage>
        <taxon>Bacteria</taxon>
        <taxon>Pseudomonadati</taxon>
        <taxon>Pseudomonadota</taxon>
        <taxon>Gammaproteobacteria</taxon>
        <taxon>Moraxellales</taxon>
        <taxon>Moraxellaceae</taxon>
        <taxon>Acinetobacter</taxon>
    </lineage>
</organism>
<evidence type="ECO:0000313" key="8">
    <source>
        <dbReference type="Proteomes" id="UP000277537"/>
    </source>
</evidence>
<dbReference type="GO" id="GO:0005829">
    <property type="term" value="C:cytosol"/>
    <property type="evidence" value="ECO:0007669"/>
    <property type="project" value="TreeGrafter"/>
</dbReference>
<protein>
    <submittedName>
        <fullName evidence="7">Type II toxin-antitoxin system HipA family toxin</fullName>
    </submittedName>
</protein>
<dbReference type="Pfam" id="PF13657">
    <property type="entry name" value="Couple_hipA"/>
    <property type="match status" value="1"/>
</dbReference>
<dbReference type="Pfam" id="PF07804">
    <property type="entry name" value="HipA_C"/>
    <property type="match status" value="1"/>
</dbReference>
<dbReference type="Gene3D" id="1.10.1070.20">
    <property type="match status" value="1"/>
</dbReference>
<evidence type="ECO:0000256" key="1">
    <source>
        <dbReference type="ARBA" id="ARBA00010164"/>
    </source>
</evidence>
<dbReference type="EMBL" id="JAOCBE010000003">
    <property type="protein sequence ID" value="MDH0971184.1"/>
    <property type="molecule type" value="Genomic_DNA"/>
</dbReference>
<name>A0A427UJY2_ACIJO</name>
<reference evidence="7 8" key="1">
    <citation type="submission" date="2018-10" db="EMBL/GenBank/DDBJ databases">
        <title>Transmission dynamics of multidrug resistant bacteria on intensive care unit surfaces.</title>
        <authorList>
            <person name="D'Souza A.W."/>
            <person name="Potter R.F."/>
            <person name="Wallace M."/>
            <person name="Shupe A."/>
            <person name="Patel S."/>
            <person name="Sun S."/>
            <person name="Gul D."/>
            <person name="Kwon J.H."/>
            <person name="Andleeb S."/>
            <person name="Burnham C.-A.D."/>
            <person name="Dantas G."/>
        </authorList>
    </citation>
    <scope>NUCLEOTIDE SEQUENCE [LARGE SCALE GENOMIC DNA]</scope>
    <source>
        <strain evidence="7 8">AJ_385</strain>
    </source>
</reference>